<accession>A0ABZ1HVC4</accession>
<protein>
    <submittedName>
        <fullName evidence="1">Transcriptional regulator</fullName>
    </submittedName>
</protein>
<keyword evidence="2" id="KW-1185">Reference proteome</keyword>
<gene>
    <name evidence="1" type="ORF">OHB35_52635</name>
</gene>
<name>A0ABZ1HVC4_STRPH</name>
<organism evidence="1 2">
    <name type="scientific">Streptomyces phaeochromogenes</name>
    <dbReference type="NCBI Taxonomy" id="1923"/>
    <lineage>
        <taxon>Bacteria</taxon>
        <taxon>Bacillati</taxon>
        <taxon>Actinomycetota</taxon>
        <taxon>Actinomycetes</taxon>
        <taxon>Kitasatosporales</taxon>
        <taxon>Streptomycetaceae</taxon>
        <taxon>Streptomyces</taxon>
        <taxon>Streptomyces phaeochromogenes group</taxon>
    </lineage>
</organism>
<evidence type="ECO:0000313" key="1">
    <source>
        <dbReference type="EMBL" id="WSD21199.1"/>
    </source>
</evidence>
<reference evidence="1 2" key="1">
    <citation type="submission" date="2022-10" db="EMBL/GenBank/DDBJ databases">
        <title>The complete genomes of actinobacterial strains from the NBC collection.</title>
        <authorList>
            <person name="Joergensen T.S."/>
            <person name="Alvarez Arevalo M."/>
            <person name="Sterndorff E.B."/>
            <person name="Faurdal D."/>
            <person name="Vuksanovic O."/>
            <person name="Mourched A.-S."/>
            <person name="Charusanti P."/>
            <person name="Shaw S."/>
            <person name="Blin K."/>
            <person name="Weber T."/>
        </authorList>
    </citation>
    <scope>NUCLEOTIDE SEQUENCE [LARGE SCALE GENOMIC DNA]</scope>
    <source>
        <strain evidence="1 2">NBC 01752</strain>
    </source>
</reference>
<proteinExistence type="predicted"/>
<dbReference type="Proteomes" id="UP001340816">
    <property type="component" value="Chromosome"/>
</dbReference>
<dbReference type="RefSeq" id="WP_326762736.1">
    <property type="nucleotide sequence ID" value="NZ_CP109135.1"/>
</dbReference>
<sequence>MDAVHDEPSYIASVLRARYQRRLPSSLNELTGPEHGTVELPLHIAWSGLRVLDLNRPRQRMSLYRTVLAEGMRDDLCRYLNKGILLELWPVLHKLISRAIKNVWEEAFPELQP</sequence>
<dbReference type="EMBL" id="CP109135">
    <property type="protein sequence ID" value="WSD21199.1"/>
    <property type="molecule type" value="Genomic_DNA"/>
</dbReference>
<evidence type="ECO:0000313" key="2">
    <source>
        <dbReference type="Proteomes" id="UP001340816"/>
    </source>
</evidence>